<sequence>MAEEWDTHIYHDVLEPILFDQCKFGGFKVNPSFITQHNFMHGGVGWFLEILKEIAVEVSTVLPELWCQDMGDPASNQ</sequence>
<dbReference type="AlphaFoldDB" id="A0A9W8B139"/>
<comment type="caution">
    <text evidence="1">The sequence shown here is derived from an EMBL/GenBank/DDBJ whole genome shotgun (WGS) entry which is preliminary data.</text>
</comment>
<accession>A0A9W8B139</accession>
<evidence type="ECO:0000313" key="1">
    <source>
        <dbReference type="EMBL" id="KAJ1969580.1"/>
    </source>
</evidence>
<dbReference type="EMBL" id="JANBPY010000042">
    <property type="protein sequence ID" value="KAJ1969580.1"/>
    <property type="molecule type" value="Genomic_DNA"/>
</dbReference>
<proteinExistence type="predicted"/>
<protein>
    <submittedName>
        <fullName evidence="1">Uncharacterized protein</fullName>
    </submittedName>
</protein>
<organism evidence="1 2">
    <name type="scientific">Dispira parvispora</name>
    <dbReference type="NCBI Taxonomy" id="1520584"/>
    <lineage>
        <taxon>Eukaryota</taxon>
        <taxon>Fungi</taxon>
        <taxon>Fungi incertae sedis</taxon>
        <taxon>Zoopagomycota</taxon>
        <taxon>Kickxellomycotina</taxon>
        <taxon>Dimargaritomycetes</taxon>
        <taxon>Dimargaritales</taxon>
        <taxon>Dimargaritaceae</taxon>
        <taxon>Dispira</taxon>
    </lineage>
</organism>
<reference evidence="1" key="1">
    <citation type="submission" date="2022-07" db="EMBL/GenBank/DDBJ databases">
        <title>Phylogenomic reconstructions and comparative analyses of Kickxellomycotina fungi.</title>
        <authorList>
            <person name="Reynolds N.K."/>
            <person name="Stajich J.E."/>
            <person name="Barry K."/>
            <person name="Grigoriev I.V."/>
            <person name="Crous P."/>
            <person name="Smith M.E."/>
        </authorList>
    </citation>
    <scope>NUCLEOTIDE SEQUENCE</scope>
    <source>
        <strain evidence="1">RSA 1196</strain>
    </source>
</reference>
<gene>
    <name evidence="1" type="ORF">IWQ62_000533</name>
</gene>
<name>A0A9W8B139_9FUNG</name>
<keyword evidence="2" id="KW-1185">Reference proteome</keyword>
<dbReference type="Proteomes" id="UP001150925">
    <property type="component" value="Unassembled WGS sequence"/>
</dbReference>
<evidence type="ECO:0000313" key="2">
    <source>
        <dbReference type="Proteomes" id="UP001150925"/>
    </source>
</evidence>